<dbReference type="STRING" id="47917.AV650_04935"/>
<dbReference type="GO" id="GO:0005737">
    <property type="term" value="C:cytoplasm"/>
    <property type="evidence" value="ECO:0007669"/>
    <property type="project" value="TreeGrafter"/>
</dbReference>
<name>A0A0F7H949_SERFO</name>
<dbReference type="InterPro" id="IPR003719">
    <property type="entry name" value="Phenazine_PhzF-like"/>
</dbReference>
<dbReference type="PANTHER" id="PTHR13774:SF17">
    <property type="entry name" value="PHENAZINE BIOSYNTHESIS-LIKE DOMAIN-CONTAINING PROTEIN"/>
    <property type="match status" value="1"/>
</dbReference>
<keyword evidence="2 3" id="KW-0413">Isomerase</keyword>
<dbReference type="Gene3D" id="3.10.310.10">
    <property type="entry name" value="Diaminopimelate Epimerase, Chain A, domain 1"/>
    <property type="match status" value="2"/>
</dbReference>
<dbReference type="GO" id="GO:0016853">
    <property type="term" value="F:isomerase activity"/>
    <property type="evidence" value="ECO:0007669"/>
    <property type="project" value="UniProtKB-KW"/>
</dbReference>
<sequence length="260" mass="28573">MNENYFHVDAFIGEGLRGNPAGVCLLQQPLEAAQMQAIANELNLPETSFVWQDGDMYAIRWFTPTREVDLCGHATLASAHVLLNVVNPGLSDIRFRSASGELYVKRDAADGERLILDFPSRPPQKIAEPPQLAALLGVQPQEVWRAQSLMAVLADEAQVRAVQPAIAELIDHVGCGVIVTAPGDEVDFVSRYFSMDRSEDPVTGSAHCILMPYWTARLGRQELHAKQLSSRGGELFCEQQGERTLLGGYARIFLRGSLLG</sequence>
<dbReference type="EMBL" id="CABEEZ010000164">
    <property type="protein sequence ID" value="VTR60085.1"/>
    <property type="molecule type" value="Genomic_DNA"/>
</dbReference>
<protein>
    <submittedName>
        <fullName evidence="3">Uncharacterized isomerase yddE</fullName>
        <ecNumber evidence="3">5.1.-.-</ecNumber>
    </submittedName>
</protein>
<dbReference type="PANTHER" id="PTHR13774">
    <property type="entry name" value="PHENAZINE BIOSYNTHESIS PROTEIN"/>
    <property type="match status" value="1"/>
</dbReference>
<dbReference type="NCBIfam" id="TIGR00654">
    <property type="entry name" value="PhzF_family"/>
    <property type="match status" value="1"/>
</dbReference>
<dbReference type="RefSeq" id="WP_024482711.1">
    <property type="nucleotide sequence ID" value="NZ_CAMITP010000012.1"/>
</dbReference>
<dbReference type="Pfam" id="PF02567">
    <property type="entry name" value="PhzC-PhzF"/>
    <property type="match status" value="1"/>
</dbReference>
<dbReference type="EC" id="5.1.-.-" evidence="3"/>
<organism evidence="3">
    <name type="scientific">Serratia fonticola</name>
    <dbReference type="NCBI Taxonomy" id="47917"/>
    <lineage>
        <taxon>Bacteria</taxon>
        <taxon>Pseudomonadati</taxon>
        <taxon>Pseudomonadota</taxon>
        <taxon>Gammaproteobacteria</taxon>
        <taxon>Enterobacterales</taxon>
        <taxon>Yersiniaceae</taxon>
        <taxon>Serratia</taxon>
    </lineage>
</organism>
<evidence type="ECO:0000256" key="1">
    <source>
        <dbReference type="ARBA" id="ARBA00008270"/>
    </source>
</evidence>
<evidence type="ECO:0000256" key="2">
    <source>
        <dbReference type="ARBA" id="ARBA00023235"/>
    </source>
</evidence>
<reference evidence="3" key="1">
    <citation type="submission" date="2019-05" db="EMBL/GenBank/DDBJ databases">
        <authorList>
            <consortium name="Pathogen Informatics"/>
        </authorList>
    </citation>
    <scope>NUCLEOTIDE SEQUENCE [LARGE SCALE GENOMIC DNA]</scope>
    <source>
        <strain evidence="3">NCTC12965</strain>
    </source>
</reference>
<dbReference type="SUPFAM" id="SSF54506">
    <property type="entry name" value="Diaminopimelate epimerase-like"/>
    <property type="match status" value="1"/>
</dbReference>
<gene>
    <name evidence="3" type="primary">yddE</name>
    <name evidence="3" type="ORF">NCTC12965_08360</name>
</gene>
<dbReference type="PIRSF" id="PIRSF016184">
    <property type="entry name" value="PhzC_PhzF"/>
    <property type="match status" value="1"/>
</dbReference>
<accession>A0A0F7H949</accession>
<dbReference type="KEGG" id="sfw:WN53_06005"/>
<comment type="similarity">
    <text evidence="1">Belongs to the PhzF family.</text>
</comment>
<proteinExistence type="inferred from homology"/>
<dbReference type="AlphaFoldDB" id="A0A0F7H949"/>
<evidence type="ECO:0000313" key="3">
    <source>
        <dbReference type="EMBL" id="VTR60085.1"/>
    </source>
</evidence>
<dbReference type="GeneID" id="30319708"/>